<dbReference type="EMBL" id="BAABAL010000027">
    <property type="protein sequence ID" value="GAA4035958.1"/>
    <property type="molecule type" value="Genomic_DNA"/>
</dbReference>
<proteinExistence type="inferred from homology"/>
<accession>A0ABP7U4S8</accession>
<dbReference type="InterPro" id="IPR036390">
    <property type="entry name" value="WH_DNA-bd_sf"/>
</dbReference>
<dbReference type="Gene3D" id="1.10.10.10">
    <property type="entry name" value="Winged helix-like DNA-binding domain superfamily/Winged helix DNA-binding domain"/>
    <property type="match status" value="1"/>
</dbReference>
<name>A0ABP7U4S8_9PSEU</name>
<organism evidence="6 7">
    <name type="scientific">Allokutzneria multivorans</name>
    <dbReference type="NCBI Taxonomy" id="1142134"/>
    <lineage>
        <taxon>Bacteria</taxon>
        <taxon>Bacillati</taxon>
        <taxon>Actinomycetota</taxon>
        <taxon>Actinomycetes</taxon>
        <taxon>Pseudonocardiales</taxon>
        <taxon>Pseudonocardiaceae</taxon>
        <taxon>Allokutzneria</taxon>
    </lineage>
</organism>
<evidence type="ECO:0000256" key="4">
    <source>
        <dbReference type="ARBA" id="ARBA00023163"/>
    </source>
</evidence>
<dbReference type="InterPro" id="IPR000847">
    <property type="entry name" value="LysR_HTH_N"/>
</dbReference>
<dbReference type="PRINTS" id="PR00039">
    <property type="entry name" value="HTHLYSR"/>
</dbReference>
<dbReference type="PANTHER" id="PTHR30346">
    <property type="entry name" value="TRANSCRIPTIONAL DUAL REGULATOR HCAR-RELATED"/>
    <property type="match status" value="1"/>
</dbReference>
<reference evidence="7" key="1">
    <citation type="journal article" date="2019" name="Int. J. Syst. Evol. Microbiol.">
        <title>The Global Catalogue of Microorganisms (GCM) 10K type strain sequencing project: providing services to taxonomists for standard genome sequencing and annotation.</title>
        <authorList>
            <consortium name="The Broad Institute Genomics Platform"/>
            <consortium name="The Broad Institute Genome Sequencing Center for Infectious Disease"/>
            <person name="Wu L."/>
            <person name="Ma J."/>
        </authorList>
    </citation>
    <scope>NUCLEOTIDE SEQUENCE [LARGE SCALE GENOMIC DNA]</scope>
    <source>
        <strain evidence="7">JCM 17342</strain>
    </source>
</reference>
<evidence type="ECO:0000313" key="6">
    <source>
        <dbReference type="EMBL" id="GAA4035958.1"/>
    </source>
</evidence>
<gene>
    <name evidence="6" type="ORF">GCM10022247_72010</name>
</gene>
<dbReference type="Pfam" id="PF00126">
    <property type="entry name" value="HTH_1"/>
    <property type="match status" value="1"/>
</dbReference>
<evidence type="ECO:0000313" key="7">
    <source>
        <dbReference type="Proteomes" id="UP001501747"/>
    </source>
</evidence>
<feature type="domain" description="HTH lysR-type" evidence="5">
    <location>
        <begin position="1"/>
        <end position="58"/>
    </location>
</feature>
<dbReference type="SUPFAM" id="SSF53850">
    <property type="entry name" value="Periplasmic binding protein-like II"/>
    <property type="match status" value="1"/>
</dbReference>
<dbReference type="InterPro" id="IPR036388">
    <property type="entry name" value="WH-like_DNA-bd_sf"/>
</dbReference>
<dbReference type="Pfam" id="PF03466">
    <property type="entry name" value="LysR_substrate"/>
    <property type="match status" value="1"/>
</dbReference>
<dbReference type="Proteomes" id="UP001501747">
    <property type="component" value="Unassembled WGS sequence"/>
</dbReference>
<dbReference type="CDD" id="cd08414">
    <property type="entry name" value="PBP2_LTTR_aromatics_like"/>
    <property type="match status" value="1"/>
</dbReference>
<protein>
    <submittedName>
        <fullName evidence="6">LysR family transcriptional regulator</fullName>
    </submittedName>
</protein>
<dbReference type="Gene3D" id="3.40.190.10">
    <property type="entry name" value="Periplasmic binding protein-like II"/>
    <property type="match status" value="2"/>
</dbReference>
<evidence type="ECO:0000256" key="3">
    <source>
        <dbReference type="ARBA" id="ARBA00023125"/>
    </source>
</evidence>
<dbReference type="RefSeq" id="WP_344885614.1">
    <property type="nucleotide sequence ID" value="NZ_BAABAL010000027.1"/>
</dbReference>
<keyword evidence="3" id="KW-0238">DNA-binding</keyword>
<dbReference type="PANTHER" id="PTHR30346:SF0">
    <property type="entry name" value="HCA OPERON TRANSCRIPTIONAL ACTIVATOR HCAR"/>
    <property type="match status" value="1"/>
</dbReference>
<comment type="similarity">
    <text evidence="1">Belongs to the LysR transcriptional regulatory family.</text>
</comment>
<keyword evidence="2" id="KW-0805">Transcription regulation</keyword>
<dbReference type="InterPro" id="IPR005119">
    <property type="entry name" value="LysR_subst-bd"/>
</dbReference>
<dbReference type="SUPFAM" id="SSF46785">
    <property type="entry name" value="Winged helix' DNA-binding domain"/>
    <property type="match status" value="1"/>
</dbReference>
<dbReference type="PROSITE" id="PS50931">
    <property type="entry name" value="HTH_LYSR"/>
    <property type="match status" value="1"/>
</dbReference>
<evidence type="ECO:0000256" key="1">
    <source>
        <dbReference type="ARBA" id="ARBA00009437"/>
    </source>
</evidence>
<evidence type="ECO:0000256" key="2">
    <source>
        <dbReference type="ARBA" id="ARBA00023015"/>
    </source>
</evidence>
<sequence length="301" mass="33303">MELRTLRYFVVVAEELHFGRAAQRLRLSQPALSHAVKALERGLGVALLTRDSRRVELTEAGREVLGRARTVLAAAEEVGRAAREHREGLRGRVRVGFLCNDAGFPAIAALLRRFRAEEPGITVEFQRFDFHEQPEFVLDGRADVGLLCLPVPPHGLHVVPVADEGRRAVLAADHPLAHKDFLTFEDLADVPAPSFRAEVPRIWQDFWRVDPRPDGRSPAHGPVADNPETLLAHVAQGSCVAFVAENSSAHYGRDDLVTREVRGLTPRTLALCWARDNANPALSAFTDLLRQKEIHDSASPD</sequence>
<keyword evidence="7" id="KW-1185">Reference proteome</keyword>
<comment type="caution">
    <text evidence="6">The sequence shown here is derived from an EMBL/GenBank/DDBJ whole genome shotgun (WGS) entry which is preliminary data.</text>
</comment>
<evidence type="ECO:0000259" key="5">
    <source>
        <dbReference type="PROSITE" id="PS50931"/>
    </source>
</evidence>
<keyword evidence="4" id="KW-0804">Transcription</keyword>